<evidence type="ECO:0000313" key="2">
    <source>
        <dbReference type="EMBL" id="GAA3599854.1"/>
    </source>
</evidence>
<gene>
    <name evidence="2" type="ORF">GCM10022295_93600</name>
</gene>
<reference evidence="3" key="1">
    <citation type="journal article" date="2019" name="Int. J. Syst. Evol. Microbiol.">
        <title>The Global Catalogue of Microorganisms (GCM) 10K type strain sequencing project: providing services to taxonomists for standard genome sequencing and annotation.</title>
        <authorList>
            <consortium name="The Broad Institute Genomics Platform"/>
            <consortium name="The Broad Institute Genome Sequencing Center for Infectious Disease"/>
            <person name="Wu L."/>
            <person name="Ma J."/>
        </authorList>
    </citation>
    <scope>NUCLEOTIDE SEQUENCE [LARGE SCALE GENOMIC DNA]</scope>
    <source>
        <strain evidence="3">JCM 17656</strain>
    </source>
</reference>
<comment type="caution">
    <text evidence="2">The sequence shown here is derived from an EMBL/GenBank/DDBJ whole genome shotgun (WGS) entry which is preliminary data.</text>
</comment>
<dbReference type="RefSeq" id="WP_346186916.1">
    <property type="nucleotide sequence ID" value="NZ_BAABCE010000092.1"/>
</dbReference>
<name>A0ABP6Z7S0_9ACTN</name>
<protein>
    <recommendedName>
        <fullName evidence="1">Transposase Helix-turn-helix domain-containing protein</fullName>
    </recommendedName>
</protein>
<dbReference type="InterPro" id="IPR027805">
    <property type="entry name" value="Transposase_HTH_dom"/>
</dbReference>
<dbReference type="Pfam" id="PF13613">
    <property type="entry name" value="HTH_Tnp_4"/>
    <property type="match status" value="1"/>
</dbReference>
<evidence type="ECO:0000313" key="3">
    <source>
        <dbReference type="Proteomes" id="UP001500707"/>
    </source>
</evidence>
<organism evidence="2 3">
    <name type="scientific">Streptomyces osmaniensis</name>
    <dbReference type="NCBI Taxonomy" id="593134"/>
    <lineage>
        <taxon>Bacteria</taxon>
        <taxon>Bacillati</taxon>
        <taxon>Actinomycetota</taxon>
        <taxon>Actinomycetes</taxon>
        <taxon>Kitasatosporales</taxon>
        <taxon>Streptomycetaceae</taxon>
        <taxon>Streptomyces</taxon>
    </lineage>
</organism>
<dbReference type="Proteomes" id="UP001500707">
    <property type="component" value="Unassembled WGS sequence"/>
</dbReference>
<dbReference type="EMBL" id="BAABCE010000092">
    <property type="protein sequence ID" value="GAA3599854.1"/>
    <property type="molecule type" value="Genomic_DNA"/>
</dbReference>
<keyword evidence="3" id="KW-1185">Reference proteome</keyword>
<evidence type="ECO:0000259" key="1">
    <source>
        <dbReference type="Pfam" id="PF13613"/>
    </source>
</evidence>
<proteinExistence type="predicted"/>
<sequence length="120" mass="13390">MLIVTREGDRRCRLSPSHRALTALMHLRNNDTLRQLAAGFGISLGTTHAHIHTVIDHLAQLAPNLTTALRSANARHVPLDGTLTECDRTSDNHTHHSGKHHRHGLNLQVETGLGEYRYSR</sequence>
<feature type="domain" description="Transposase Helix-turn-helix" evidence="1">
    <location>
        <begin position="12"/>
        <end position="62"/>
    </location>
</feature>
<accession>A0ABP6Z7S0</accession>